<dbReference type="EMBL" id="SDEE01000095">
    <property type="protein sequence ID" value="RXW21801.1"/>
    <property type="molecule type" value="Genomic_DNA"/>
</dbReference>
<comment type="caution">
    <text evidence="2">The sequence shown here is derived from an EMBL/GenBank/DDBJ whole genome shotgun (WGS) entry which is preliminary data.</text>
</comment>
<accession>A0A4Q2DQT3</accession>
<sequence>MAKLDNHVESSGILRLSEEAQNDGDVALKNLVGEGAEDVASKWADDGKLLKKLDVVRSCTGENESTVIDRLLGKGQDVHSSPGIRIVPVSPKSARDKGKALVRYQPPESDEDTDFGDSDDERGRTAHMLFAAQAGVDEKENRWWLSSPASQHADGNSSQEVLAQVYEEILTPVDGKDQDQIIGSSGGRVGLGKRKGALGRDGSWRVNMITPSTTPMRPRPVVAAKPVRVSPASPLATRSSAKGLPNLLSSTAGGGVDASLFLASPIQLSSSPIPENNASFMKELMGRNGDKGKTQVPSPTATRRSFEATSTRVDDMPHGEQETPARLSTRLPFPTVTPITTSTAVSKKLMKETSASTSSMAVSQLASKPPSSKRPRSTASSSKDLDKGPIPKRQRKNAPVADTLPGPSSQHKAASASHLASSVPTPLSKRDAGSGNGTMNHRPRQKEREKKKKGTSLRQAFTHEQILNIERRRLEWGAKWAQGTGEVAERMRAKRKQVIAKFGKSVLPEVGEGQRDHGRDSVDSVGGAAAVEDGARNSYISTTPLSKASAGTSPSPGSASTRGSPTKLAAVPTLPLSFELPGDDEGEGDVDWNRSRELMEAVKRDLKLGKKPTLPALLCTRSQESQE</sequence>
<feature type="region of interest" description="Disordered" evidence="1">
    <location>
        <begin position="285"/>
        <end position="464"/>
    </location>
</feature>
<proteinExistence type="predicted"/>
<feature type="compositionally biased region" description="Basic residues" evidence="1">
    <location>
        <begin position="441"/>
        <end position="455"/>
    </location>
</feature>
<name>A0A4Q2DQT3_9AGAR</name>
<feature type="compositionally biased region" description="Polar residues" evidence="1">
    <location>
        <begin position="295"/>
        <end position="311"/>
    </location>
</feature>
<gene>
    <name evidence="2" type="ORF">EST38_g4065</name>
</gene>
<dbReference type="AlphaFoldDB" id="A0A4Q2DQT3"/>
<feature type="region of interest" description="Disordered" evidence="1">
    <location>
        <begin position="177"/>
        <end position="196"/>
    </location>
</feature>
<dbReference type="Proteomes" id="UP000290288">
    <property type="component" value="Unassembled WGS sequence"/>
</dbReference>
<feature type="region of interest" description="Disordered" evidence="1">
    <location>
        <begin position="508"/>
        <end position="592"/>
    </location>
</feature>
<evidence type="ECO:0000313" key="3">
    <source>
        <dbReference type="Proteomes" id="UP000290288"/>
    </source>
</evidence>
<evidence type="ECO:0000313" key="2">
    <source>
        <dbReference type="EMBL" id="RXW21801.1"/>
    </source>
</evidence>
<dbReference type="OrthoDB" id="5561659at2759"/>
<feature type="compositionally biased region" description="Polar residues" evidence="1">
    <location>
        <begin position="353"/>
        <end position="365"/>
    </location>
</feature>
<feature type="region of interest" description="Disordered" evidence="1">
    <location>
        <begin position="76"/>
        <end position="121"/>
    </location>
</feature>
<feature type="compositionally biased region" description="Basic and acidic residues" evidence="1">
    <location>
        <begin position="312"/>
        <end position="323"/>
    </location>
</feature>
<evidence type="ECO:0000256" key="1">
    <source>
        <dbReference type="SAM" id="MobiDB-lite"/>
    </source>
</evidence>
<feature type="compositionally biased region" description="Acidic residues" evidence="1">
    <location>
        <begin position="108"/>
        <end position="120"/>
    </location>
</feature>
<feature type="compositionally biased region" description="Acidic residues" evidence="1">
    <location>
        <begin position="581"/>
        <end position="590"/>
    </location>
</feature>
<dbReference type="STRING" id="2316362.A0A4Q2DQT3"/>
<feature type="compositionally biased region" description="Low complexity" evidence="1">
    <location>
        <begin position="548"/>
        <end position="566"/>
    </location>
</feature>
<feature type="compositionally biased region" description="Low complexity" evidence="1">
    <location>
        <begin position="408"/>
        <end position="422"/>
    </location>
</feature>
<keyword evidence="3" id="KW-1185">Reference proteome</keyword>
<feature type="compositionally biased region" description="Basic and acidic residues" evidence="1">
    <location>
        <begin position="512"/>
        <end position="522"/>
    </location>
</feature>
<reference evidence="2 3" key="1">
    <citation type="submission" date="2019-01" db="EMBL/GenBank/DDBJ databases">
        <title>Draft genome sequence of Psathyrella aberdarensis IHI B618.</title>
        <authorList>
            <person name="Buettner E."/>
            <person name="Kellner H."/>
        </authorList>
    </citation>
    <scope>NUCLEOTIDE SEQUENCE [LARGE SCALE GENOMIC DNA]</scope>
    <source>
        <strain evidence="2 3">IHI B618</strain>
    </source>
</reference>
<organism evidence="2 3">
    <name type="scientific">Candolleomyces aberdarensis</name>
    <dbReference type="NCBI Taxonomy" id="2316362"/>
    <lineage>
        <taxon>Eukaryota</taxon>
        <taxon>Fungi</taxon>
        <taxon>Dikarya</taxon>
        <taxon>Basidiomycota</taxon>
        <taxon>Agaricomycotina</taxon>
        <taxon>Agaricomycetes</taxon>
        <taxon>Agaricomycetidae</taxon>
        <taxon>Agaricales</taxon>
        <taxon>Agaricineae</taxon>
        <taxon>Psathyrellaceae</taxon>
        <taxon>Candolleomyces</taxon>
    </lineage>
</organism>
<protein>
    <submittedName>
        <fullName evidence="2">Uncharacterized protein</fullName>
    </submittedName>
</protein>